<dbReference type="PANTHER" id="PTHR34989:SF1">
    <property type="entry name" value="PROTEIN HDED"/>
    <property type="match status" value="1"/>
</dbReference>
<dbReference type="PANTHER" id="PTHR34989">
    <property type="entry name" value="PROTEIN HDED"/>
    <property type="match status" value="1"/>
</dbReference>
<proteinExistence type="predicted"/>
<feature type="transmembrane region" description="Helical" evidence="1">
    <location>
        <begin position="155"/>
        <end position="175"/>
    </location>
</feature>
<organism evidence="2 3">
    <name type="scientific">Olivibacter ginsenosidimutans</name>
    <dbReference type="NCBI Taxonomy" id="1176537"/>
    <lineage>
        <taxon>Bacteria</taxon>
        <taxon>Pseudomonadati</taxon>
        <taxon>Bacteroidota</taxon>
        <taxon>Sphingobacteriia</taxon>
        <taxon>Sphingobacteriales</taxon>
        <taxon>Sphingobacteriaceae</taxon>
        <taxon>Olivibacter</taxon>
    </lineage>
</organism>
<protein>
    <submittedName>
        <fullName evidence="2">DUF308 domain-containing protein</fullName>
    </submittedName>
</protein>
<reference evidence="3" key="1">
    <citation type="journal article" date="2019" name="Int. J. Syst. Evol. Microbiol.">
        <title>The Global Catalogue of Microorganisms (GCM) 10K type strain sequencing project: providing services to taxonomists for standard genome sequencing and annotation.</title>
        <authorList>
            <consortium name="The Broad Institute Genomics Platform"/>
            <consortium name="The Broad Institute Genome Sequencing Center for Infectious Disease"/>
            <person name="Wu L."/>
            <person name="Ma J."/>
        </authorList>
    </citation>
    <scope>NUCLEOTIDE SEQUENCE [LARGE SCALE GENOMIC DNA]</scope>
    <source>
        <strain evidence="3">JCM 18200</strain>
    </source>
</reference>
<keyword evidence="1" id="KW-0472">Membrane</keyword>
<dbReference type="Proteomes" id="UP001501411">
    <property type="component" value="Unassembled WGS sequence"/>
</dbReference>
<feature type="transmembrane region" description="Helical" evidence="1">
    <location>
        <begin position="122"/>
        <end position="143"/>
    </location>
</feature>
<evidence type="ECO:0000313" key="3">
    <source>
        <dbReference type="Proteomes" id="UP001501411"/>
    </source>
</evidence>
<dbReference type="InterPro" id="IPR052712">
    <property type="entry name" value="Acid_resist_chaperone_HdeD"/>
</dbReference>
<keyword evidence="1" id="KW-0812">Transmembrane</keyword>
<feature type="transmembrane region" description="Helical" evidence="1">
    <location>
        <begin position="96"/>
        <end position="116"/>
    </location>
</feature>
<evidence type="ECO:0000256" key="1">
    <source>
        <dbReference type="SAM" id="Phobius"/>
    </source>
</evidence>
<keyword evidence="3" id="KW-1185">Reference proteome</keyword>
<evidence type="ECO:0000313" key="2">
    <source>
        <dbReference type="EMBL" id="GAA4804779.1"/>
    </source>
</evidence>
<feature type="transmembrane region" description="Helical" evidence="1">
    <location>
        <begin position="181"/>
        <end position="203"/>
    </location>
</feature>
<sequence length="212" mass="23902">MIVIRAWITHNLYICYHIIEYIIMTALIEQLKRDVKNWWLFTLIGILLLIAGFYTLSNPLSSYLGLSLFFGGLILVNGIMEFSFALSNRHQTHQWGWTLAAGILDTILGLILLVYPGLSMSILPFIVGFYILLLGASLTSYAFQLKNLATRNWGWVLIGGILTILLALSMIFNPVIGVATIIGWTSFAFIVGGLFNIIFSFQLKRIKDHMPK</sequence>
<keyword evidence="1" id="KW-1133">Transmembrane helix</keyword>
<gene>
    <name evidence="2" type="ORF">GCM10023231_37400</name>
</gene>
<feature type="transmembrane region" description="Helical" evidence="1">
    <location>
        <begin position="38"/>
        <end position="57"/>
    </location>
</feature>
<comment type="caution">
    <text evidence="2">The sequence shown here is derived from an EMBL/GenBank/DDBJ whole genome shotgun (WGS) entry which is preliminary data.</text>
</comment>
<feature type="transmembrane region" description="Helical" evidence="1">
    <location>
        <begin position="63"/>
        <end position="84"/>
    </location>
</feature>
<accession>A0ABP9C9D5</accession>
<dbReference type="InterPro" id="IPR005325">
    <property type="entry name" value="DUF308_memb"/>
</dbReference>
<dbReference type="EMBL" id="BAABIQ010000043">
    <property type="protein sequence ID" value="GAA4804779.1"/>
    <property type="molecule type" value="Genomic_DNA"/>
</dbReference>
<name>A0ABP9C9D5_9SPHI</name>
<dbReference type="Pfam" id="PF03729">
    <property type="entry name" value="DUF308"/>
    <property type="match status" value="2"/>
</dbReference>